<dbReference type="Pfam" id="PF13641">
    <property type="entry name" value="Glyco_tranf_2_3"/>
    <property type="match status" value="1"/>
</dbReference>
<dbReference type="RefSeq" id="WP_190455264.1">
    <property type="nucleotide sequence ID" value="NZ_JAMPLM010000004.1"/>
</dbReference>
<dbReference type="PANTHER" id="PTHR22913:SF12">
    <property type="entry name" value="MANNURONAN SYNTHASE"/>
    <property type="match status" value="1"/>
</dbReference>
<feature type="transmembrane region" description="Helical" evidence="6">
    <location>
        <begin position="484"/>
        <end position="508"/>
    </location>
</feature>
<dbReference type="SUPFAM" id="SSF51126">
    <property type="entry name" value="Pectin lyase-like"/>
    <property type="match status" value="1"/>
</dbReference>
<dbReference type="PANTHER" id="PTHR22913">
    <property type="entry name" value="HYALURONAN SYNTHASE"/>
    <property type="match status" value="1"/>
</dbReference>
<name>A0ABV0KH55_9CYAN</name>
<proteinExistence type="predicted"/>
<keyword evidence="4" id="KW-0808">Transferase</keyword>
<evidence type="ECO:0000256" key="2">
    <source>
        <dbReference type="ARBA" id="ARBA00022475"/>
    </source>
</evidence>
<gene>
    <name evidence="7" type="ORF">NDI38_07915</name>
</gene>
<keyword evidence="6" id="KW-0812">Transmembrane</keyword>
<organism evidence="7 8">
    <name type="scientific">Stenomitos frigidus AS-A4</name>
    <dbReference type="NCBI Taxonomy" id="2933935"/>
    <lineage>
        <taxon>Bacteria</taxon>
        <taxon>Bacillati</taxon>
        <taxon>Cyanobacteriota</taxon>
        <taxon>Cyanophyceae</taxon>
        <taxon>Leptolyngbyales</taxon>
        <taxon>Leptolyngbyaceae</taxon>
        <taxon>Stenomitos</taxon>
    </lineage>
</organism>
<evidence type="ECO:0000256" key="5">
    <source>
        <dbReference type="ARBA" id="ARBA00023136"/>
    </source>
</evidence>
<keyword evidence="5 6" id="KW-0472">Membrane</keyword>
<keyword evidence="3" id="KW-0328">Glycosyltransferase</keyword>
<evidence type="ECO:0000313" key="8">
    <source>
        <dbReference type="Proteomes" id="UP001476950"/>
    </source>
</evidence>
<accession>A0ABV0KH55</accession>
<feature type="transmembrane region" description="Helical" evidence="6">
    <location>
        <begin position="16"/>
        <end position="35"/>
    </location>
</feature>
<dbReference type="SUPFAM" id="SSF53448">
    <property type="entry name" value="Nucleotide-diphospho-sugar transferases"/>
    <property type="match status" value="1"/>
</dbReference>
<dbReference type="Gene3D" id="3.90.550.10">
    <property type="entry name" value="Spore Coat Polysaccharide Biosynthesis Protein SpsA, Chain A"/>
    <property type="match status" value="1"/>
</dbReference>
<dbReference type="EMBL" id="JAMPLM010000004">
    <property type="protein sequence ID" value="MEP1058363.1"/>
    <property type="molecule type" value="Genomic_DNA"/>
</dbReference>
<evidence type="ECO:0000256" key="1">
    <source>
        <dbReference type="ARBA" id="ARBA00004236"/>
    </source>
</evidence>
<dbReference type="Gene3D" id="2.160.20.10">
    <property type="entry name" value="Single-stranded right-handed beta-helix, Pectin lyase-like"/>
    <property type="match status" value="1"/>
</dbReference>
<evidence type="ECO:0000256" key="3">
    <source>
        <dbReference type="ARBA" id="ARBA00022676"/>
    </source>
</evidence>
<comment type="subcellular location">
    <subcellularLocation>
        <location evidence="1">Cell membrane</location>
    </subcellularLocation>
</comment>
<dbReference type="Proteomes" id="UP001476950">
    <property type="component" value="Unassembled WGS sequence"/>
</dbReference>
<evidence type="ECO:0000313" key="7">
    <source>
        <dbReference type="EMBL" id="MEP1058363.1"/>
    </source>
</evidence>
<protein>
    <submittedName>
        <fullName evidence="7">Glycosyltransferase family 2 protein</fullName>
    </submittedName>
</protein>
<keyword evidence="2" id="KW-1003">Cell membrane</keyword>
<dbReference type="InterPro" id="IPR011050">
    <property type="entry name" value="Pectin_lyase_fold/virulence"/>
</dbReference>
<comment type="caution">
    <text evidence="7">The sequence shown here is derived from an EMBL/GenBank/DDBJ whole genome shotgun (WGS) entry which is preliminary data.</text>
</comment>
<evidence type="ECO:0000256" key="6">
    <source>
        <dbReference type="SAM" id="Phobius"/>
    </source>
</evidence>
<dbReference type="InterPro" id="IPR029044">
    <property type="entry name" value="Nucleotide-diphossugar_trans"/>
</dbReference>
<feature type="transmembrane region" description="Helical" evidence="6">
    <location>
        <begin position="388"/>
        <end position="410"/>
    </location>
</feature>
<evidence type="ECO:0000256" key="4">
    <source>
        <dbReference type="ARBA" id="ARBA00022679"/>
    </source>
</evidence>
<dbReference type="InterPro" id="IPR012334">
    <property type="entry name" value="Pectin_lyas_fold"/>
</dbReference>
<keyword evidence="6" id="KW-1133">Transmembrane helix</keyword>
<reference evidence="7 8" key="1">
    <citation type="submission" date="2022-04" db="EMBL/GenBank/DDBJ databases">
        <title>Positive selection, recombination, and allopatry shape intraspecific diversity of widespread and dominant cyanobacteria.</title>
        <authorList>
            <person name="Wei J."/>
            <person name="Shu W."/>
            <person name="Hu C."/>
        </authorList>
    </citation>
    <scope>NUCLEOTIDE SEQUENCE [LARGE SCALE GENOMIC DNA]</scope>
    <source>
        <strain evidence="7 8">AS-A4</strain>
    </source>
</reference>
<feature type="transmembrane region" description="Helical" evidence="6">
    <location>
        <begin position="41"/>
        <end position="65"/>
    </location>
</feature>
<sequence length="724" mass="81293">MSTVVSAPQKTLNDQLNWLACLAITIIGFASLYLAHGSKQIAVWDVFALISLGVVGTWRWSLFILRGIRSRIYLSWVFPRWRRRANALTAEQLPPVCLLVPTYKEKTWITERVFRAIAQEARTLAQPITLLVNSSSDEENDFIRQVLEAEDPGLRSMHLIQMVQKDGKRKAMADGLKELVRHGLPSETIIALMDGDSELSPGTLRQCLPFFRLFPRLGALTTDELPVVQGSYLFAEWFQMRFAQRHQQMCSDSLSRKVMCLTGRFSLFRAEAALHPSFSDQLENDNLDDWLWGRFKFLSGDDKSTWFWLLRRGYDMLYIPDALVYSIETVSGSVIDRAYENMRRWYGNMLRNNSRAIALGPKVTGFYLWYGLLDQRISIWTSLISPSCLILSMVRGHFIAASIIASWILFSRSLMLLLVFQGRPSSPKPIHLPILLATQWSSSLVKIWTQMNLAKQKWANRGNQSISADGTGRSRVAKLGISRFLLASQVFSFAIFLLWLNGVINPLWDLEGLHLKHSASQQVAVQQVEAINHGIMPNDGKDDAAALQALIARQPLDKPVQINLPIGELDLFKPISIDRSNIRLKGQGISRTILLAQFDPTADTAILTISTPKAGQTVALAVAQTAAKVEQKPVQNVQISGFTLRHSSSGSDGVKAINSLVLDNVAQATLSNLHLERGIRYPVVLKRSRDVIMQYVTAEDGVDRSKIVMNDANVQPDLRADRVQ</sequence>
<keyword evidence="8" id="KW-1185">Reference proteome</keyword>